<feature type="binding site" evidence="13">
    <location>
        <position position="203"/>
    </location>
    <ligand>
        <name>substrate</name>
    </ligand>
</feature>
<feature type="domain" description="Quinolinate phosphoribosyl transferase N-terminal" evidence="15">
    <location>
        <begin position="30"/>
        <end position="115"/>
    </location>
</feature>
<evidence type="ECO:0000256" key="11">
    <source>
        <dbReference type="ARBA" id="ARBA00069173"/>
    </source>
</evidence>
<proteinExistence type="inferred from homology"/>
<dbReference type="Pfam" id="PF01729">
    <property type="entry name" value="QRPTase_C"/>
    <property type="match status" value="1"/>
</dbReference>
<evidence type="ECO:0000256" key="6">
    <source>
        <dbReference type="ARBA" id="ARBA00022642"/>
    </source>
</evidence>
<comment type="catalytic activity">
    <reaction evidence="10">
        <text>nicotinate beta-D-ribonucleotide + CO2 + diphosphate = quinolinate + 5-phospho-alpha-D-ribose 1-diphosphate + 2 H(+)</text>
        <dbReference type="Rhea" id="RHEA:12733"/>
        <dbReference type="ChEBI" id="CHEBI:15378"/>
        <dbReference type="ChEBI" id="CHEBI:16526"/>
        <dbReference type="ChEBI" id="CHEBI:29959"/>
        <dbReference type="ChEBI" id="CHEBI:33019"/>
        <dbReference type="ChEBI" id="CHEBI:57502"/>
        <dbReference type="ChEBI" id="CHEBI:58017"/>
        <dbReference type="EC" id="2.4.2.19"/>
    </reaction>
</comment>
<dbReference type="GO" id="GO:0005737">
    <property type="term" value="C:cytoplasm"/>
    <property type="evidence" value="ECO:0007669"/>
    <property type="project" value="TreeGrafter"/>
</dbReference>
<comment type="pathway">
    <text evidence="2">Cofactor biosynthesis; NAD(+) biosynthesis; nicotinate D-ribonucleotide from quinolinate: step 1/1.</text>
</comment>
<dbReference type="RefSeq" id="WP_035553115.1">
    <property type="nucleotide sequence ID" value="NZ_AWFH01000034.1"/>
</dbReference>
<evidence type="ECO:0000256" key="13">
    <source>
        <dbReference type="PIRSR" id="PIRSR006250-1"/>
    </source>
</evidence>
<dbReference type="Proteomes" id="UP000259173">
    <property type="component" value="Unassembled WGS sequence"/>
</dbReference>
<comment type="subunit">
    <text evidence="4">Hexamer formed by 3 homodimers.</text>
</comment>
<dbReference type="InterPro" id="IPR027277">
    <property type="entry name" value="NadC/ModD"/>
</dbReference>
<dbReference type="InterPro" id="IPR013785">
    <property type="entry name" value="Aldolase_TIM"/>
</dbReference>
<evidence type="ECO:0000259" key="14">
    <source>
        <dbReference type="Pfam" id="PF01729"/>
    </source>
</evidence>
<evidence type="ECO:0000256" key="3">
    <source>
        <dbReference type="ARBA" id="ARBA00009400"/>
    </source>
</evidence>
<keyword evidence="8 12" id="KW-0808">Transferase</keyword>
<evidence type="ECO:0000313" key="17">
    <source>
        <dbReference type="EMBL" id="KCZ59842.1"/>
    </source>
</evidence>
<evidence type="ECO:0000256" key="1">
    <source>
        <dbReference type="ARBA" id="ARBA00003237"/>
    </source>
</evidence>
<feature type="binding site" evidence="13">
    <location>
        <begin position="247"/>
        <end position="249"/>
    </location>
    <ligand>
        <name>substrate</name>
    </ligand>
</feature>
<organism evidence="17 18">
    <name type="scientific">Hyphomonas atlantica</name>
    <dbReference type="NCBI Taxonomy" id="1280948"/>
    <lineage>
        <taxon>Bacteria</taxon>
        <taxon>Pseudomonadati</taxon>
        <taxon>Pseudomonadota</taxon>
        <taxon>Alphaproteobacteria</taxon>
        <taxon>Hyphomonadales</taxon>
        <taxon>Hyphomonadaceae</taxon>
        <taxon>Hyphomonas</taxon>
    </lineage>
</organism>
<evidence type="ECO:0000256" key="10">
    <source>
        <dbReference type="ARBA" id="ARBA00047445"/>
    </source>
</evidence>
<reference evidence="17 18" key="1">
    <citation type="journal article" date="2014" name="Antonie Van Leeuwenhoek">
        <title>Hyphomonas beringensis sp. nov. and Hyphomonas chukchiensis sp. nov., isolated from surface seawater of the Bering Sea and Chukchi Sea.</title>
        <authorList>
            <person name="Li C."/>
            <person name="Lai Q."/>
            <person name="Li G."/>
            <person name="Dong C."/>
            <person name="Wang J."/>
            <person name="Liao Y."/>
            <person name="Shao Z."/>
        </authorList>
    </citation>
    <scope>NUCLEOTIDE SEQUENCE [LARGE SCALE GENOMIC DNA]</scope>
    <source>
        <strain evidence="17 18">22II1-22F38</strain>
    </source>
</reference>
<dbReference type="PIRSF" id="PIRSF006250">
    <property type="entry name" value="NadC_ModD"/>
    <property type="match status" value="1"/>
</dbReference>
<dbReference type="FunFam" id="3.90.1170.20:FF:000001">
    <property type="entry name" value="Nicotinate-nucleotide diphosphorylase (Carboxylating)"/>
    <property type="match status" value="1"/>
</dbReference>
<evidence type="ECO:0000256" key="2">
    <source>
        <dbReference type="ARBA" id="ARBA00004893"/>
    </source>
</evidence>
<evidence type="ECO:0000256" key="5">
    <source>
        <dbReference type="ARBA" id="ARBA00011944"/>
    </source>
</evidence>
<keyword evidence="18" id="KW-1185">Reference proteome</keyword>
<dbReference type="EMBL" id="DMBR01000360">
    <property type="protein sequence ID" value="HAE95250.1"/>
    <property type="molecule type" value="Genomic_DNA"/>
</dbReference>
<feature type="binding site" evidence="13">
    <location>
        <position position="172"/>
    </location>
    <ligand>
        <name>substrate</name>
    </ligand>
</feature>
<feature type="binding site" evidence="13">
    <location>
        <begin position="268"/>
        <end position="270"/>
    </location>
    <ligand>
        <name>substrate</name>
    </ligand>
</feature>
<feature type="domain" description="Quinolinate phosphoribosyl transferase C-terminal" evidence="14">
    <location>
        <begin position="117"/>
        <end position="283"/>
    </location>
</feature>
<dbReference type="InterPro" id="IPR004393">
    <property type="entry name" value="NadC"/>
</dbReference>
<dbReference type="InterPro" id="IPR002638">
    <property type="entry name" value="Quinolinate_PRibosylTrfase_C"/>
</dbReference>
<dbReference type="InterPro" id="IPR037128">
    <property type="entry name" value="Quinolinate_PRibosylTase_N_sf"/>
</dbReference>
<feature type="binding site" evidence="13">
    <location>
        <begin position="138"/>
        <end position="140"/>
    </location>
    <ligand>
        <name>substrate</name>
    </ligand>
</feature>
<reference evidence="16 19" key="2">
    <citation type="journal article" date="2018" name="Nat. Biotechnol.">
        <title>A standardized bacterial taxonomy based on genome phylogeny substantially revises the tree of life.</title>
        <authorList>
            <person name="Parks D.H."/>
            <person name="Chuvochina M."/>
            <person name="Waite D.W."/>
            <person name="Rinke C."/>
            <person name="Skarshewski A."/>
            <person name="Chaumeil P.A."/>
            <person name="Hugenholtz P."/>
        </authorList>
    </citation>
    <scope>NUCLEOTIDE SEQUENCE [LARGE SCALE GENOMIC DNA]</scope>
    <source>
        <strain evidence="16">UBA8557</strain>
    </source>
</reference>
<dbReference type="Pfam" id="PF02749">
    <property type="entry name" value="QRPTase_N"/>
    <property type="match status" value="1"/>
</dbReference>
<dbReference type="UniPathway" id="UPA00253">
    <property type="reaction ID" value="UER00331"/>
</dbReference>
<dbReference type="Gene3D" id="3.20.20.70">
    <property type="entry name" value="Aldolase class I"/>
    <property type="match status" value="1"/>
</dbReference>
<dbReference type="GO" id="GO:0009435">
    <property type="term" value="P:NAD+ biosynthetic process"/>
    <property type="evidence" value="ECO:0007669"/>
    <property type="project" value="UniProtKB-UniPathway"/>
</dbReference>
<sequence length="285" mass="29910">MTPVPPPLPAIILDPIVRLALSEDLGRAGDLTTDATIAPDTQLSVVIAARQNGVIAGIDVASHALSLIDSSVKLDVQMGDGSAVKPGDVVARLDGSARSILTAERTMLNFIGRLSAVATMTRAYVEKISHTSATIVCTRKTTPGHRALEKRAVRCGGGTAHRYGLDDAVLIKDNHIAACDGSVALALERAKAYAGHLRMIEIEVDTLEQFEEALKHGPHAVLLDNMSPDTLRRAVTMNEGRVTLEASGGVNLDTVASIAETGVDYISVGALTHSAPNLDVGMDVV</sequence>
<dbReference type="EMBL" id="AWFH01000034">
    <property type="protein sequence ID" value="KCZ59842.1"/>
    <property type="molecule type" value="Genomic_DNA"/>
</dbReference>
<dbReference type="AlphaFoldDB" id="A0A059DZU3"/>
<keyword evidence="7 12" id="KW-0328">Glycosyltransferase</keyword>
<dbReference type="PANTHER" id="PTHR32179:SF3">
    <property type="entry name" value="NICOTINATE-NUCLEOTIDE PYROPHOSPHORYLASE [CARBOXYLATING]"/>
    <property type="match status" value="1"/>
</dbReference>
<dbReference type="OrthoDB" id="9782546at2"/>
<accession>A0A059DZU3</accession>
<evidence type="ECO:0000256" key="4">
    <source>
        <dbReference type="ARBA" id="ARBA00011218"/>
    </source>
</evidence>
<dbReference type="InterPro" id="IPR036068">
    <property type="entry name" value="Nicotinate_pribotase-like_C"/>
</dbReference>
<feature type="binding site" evidence="13">
    <location>
        <position position="224"/>
    </location>
    <ligand>
        <name>substrate</name>
    </ligand>
</feature>
<dbReference type="SUPFAM" id="SSF54675">
    <property type="entry name" value="Nicotinate/Quinolinate PRTase N-terminal domain-like"/>
    <property type="match status" value="1"/>
</dbReference>
<dbReference type="EC" id="2.4.2.19" evidence="5"/>
<dbReference type="PANTHER" id="PTHR32179">
    <property type="entry name" value="NICOTINATE-NUCLEOTIDE PYROPHOSPHORYLASE [CARBOXYLATING]"/>
    <property type="match status" value="1"/>
</dbReference>
<dbReference type="Gene3D" id="3.90.1170.20">
    <property type="entry name" value="Quinolinate phosphoribosyl transferase, N-terminal domain"/>
    <property type="match status" value="1"/>
</dbReference>
<evidence type="ECO:0000256" key="8">
    <source>
        <dbReference type="ARBA" id="ARBA00022679"/>
    </source>
</evidence>
<comment type="caution">
    <text evidence="17">The sequence shown here is derived from an EMBL/GenBank/DDBJ whole genome shotgun (WGS) entry which is preliminary data.</text>
</comment>
<protein>
    <recommendedName>
        <fullName evidence="11">Probable nicotinate-nucleotide pyrophosphorylase [carboxylating]</fullName>
        <ecNumber evidence="5">2.4.2.19</ecNumber>
    </recommendedName>
    <alternativeName>
        <fullName evidence="9">Quinolinate phosphoribosyltransferase [decarboxylating]</fullName>
    </alternativeName>
</protein>
<dbReference type="FunFam" id="3.20.20.70:FF:000030">
    <property type="entry name" value="Nicotinate-nucleotide pyrophosphorylase, carboxylating"/>
    <property type="match status" value="1"/>
</dbReference>
<dbReference type="SUPFAM" id="SSF51690">
    <property type="entry name" value="Nicotinate/Quinolinate PRTase C-terminal domain-like"/>
    <property type="match status" value="1"/>
</dbReference>
<evidence type="ECO:0000313" key="19">
    <source>
        <dbReference type="Proteomes" id="UP000259173"/>
    </source>
</evidence>
<evidence type="ECO:0000256" key="7">
    <source>
        <dbReference type="ARBA" id="ARBA00022676"/>
    </source>
</evidence>
<evidence type="ECO:0000259" key="15">
    <source>
        <dbReference type="Pfam" id="PF02749"/>
    </source>
</evidence>
<dbReference type="GO" id="GO:0034213">
    <property type="term" value="P:quinolinate catabolic process"/>
    <property type="evidence" value="ECO:0007669"/>
    <property type="project" value="TreeGrafter"/>
</dbReference>
<evidence type="ECO:0000256" key="9">
    <source>
        <dbReference type="ARBA" id="ARBA00033102"/>
    </source>
</evidence>
<comment type="function">
    <text evidence="1">Involved in the catabolism of quinolinic acid (QA).</text>
</comment>
<evidence type="ECO:0000313" key="16">
    <source>
        <dbReference type="EMBL" id="HAE95250.1"/>
    </source>
</evidence>
<feature type="binding site" evidence="13">
    <location>
        <position position="162"/>
    </location>
    <ligand>
        <name>substrate</name>
    </ligand>
</feature>
<dbReference type="NCBIfam" id="TIGR00078">
    <property type="entry name" value="nadC"/>
    <property type="match status" value="1"/>
</dbReference>
<keyword evidence="6" id="KW-0662">Pyridine nucleotide biosynthesis</keyword>
<dbReference type="eggNOG" id="COG0157">
    <property type="taxonomic scope" value="Bacteria"/>
</dbReference>
<evidence type="ECO:0000313" key="18">
    <source>
        <dbReference type="Proteomes" id="UP000024547"/>
    </source>
</evidence>
<feature type="binding site" evidence="13">
    <location>
        <position position="105"/>
    </location>
    <ligand>
        <name>substrate</name>
    </ligand>
</feature>
<comment type="similarity">
    <text evidence="3 12">Belongs to the NadC/ModD family.</text>
</comment>
<dbReference type="CDD" id="cd01572">
    <property type="entry name" value="QPRTase"/>
    <property type="match status" value="1"/>
</dbReference>
<dbReference type="GO" id="GO:0004514">
    <property type="term" value="F:nicotinate-nucleotide diphosphorylase (carboxylating) activity"/>
    <property type="evidence" value="ECO:0007669"/>
    <property type="project" value="UniProtKB-EC"/>
</dbReference>
<dbReference type="InterPro" id="IPR022412">
    <property type="entry name" value="Quinolinate_PRibosylTrfase_N"/>
</dbReference>
<dbReference type="PATRIC" id="fig|1280948.3.peg.2466"/>
<gene>
    <name evidence="16" type="primary">nadC</name>
    <name evidence="16" type="ORF">DCG65_11870</name>
    <name evidence="17" type="ORF">HY36_06850</name>
</gene>
<evidence type="ECO:0000256" key="12">
    <source>
        <dbReference type="PIRNR" id="PIRNR006250"/>
    </source>
</evidence>
<name>A0A059DZU3_9PROT</name>
<dbReference type="STRING" id="1280948.HY36_06850"/>
<dbReference type="Proteomes" id="UP000024547">
    <property type="component" value="Unassembled WGS sequence"/>
</dbReference>